<evidence type="ECO:0000313" key="2">
    <source>
        <dbReference type="Proteomes" id="UP000290682"/>
    </source>
</evidence>
<sequence length="347" mass="38833">MEAKWRQTERFQWLLTAVVTVCIGGAALGQLTLDQVVIAWKARQQFQFEAFQFANELRGSSERLTSSARSYVATHDRRFYDDYFDALEIRSGRRPRPPALAQISWGFFVPARTGVSAVPFEQMIERTGFTRDEKLLLLRAKAASDALSRQEASAMRKLEQLGYRPDAGAEARARYEAQQILFSPGYTLAKREVLGPLGRFDEKVSQRLKREVEELESDIVLLRYLTRSLAVLGAALALWGLWCTRAGYEARLRALSGVCDAASSLNDLTVRLPAPPAPPGAEVALNRLLAGQEGVFREIDRSAADLEQKLAELDALLAHTSEPARHAFDSLKEHARALRHAVLGYRF</sequence>
<evidence type="ECO:0008006" key="3">
    <source>
        <dbReference type="Google" id="ProtNLM"/>
    </source>
</evidence>
<gene>
    <name evidence="1" type="ORF">EBB06_04325</name>
</gene>
<evidence type="ECO:0000313" key="1">
    <source>
        <dbReference type="EMBL" id="RXZ45124.1"/>
    </source>
</evidence>
<protein>
    <recommendedName>
        <fullName evidence="3">CHASE3 domain-containing protein</fullName>
    </recommendedName>
</protein>
<proteinExistence type="predicted"/>
<accession>A0ABY0FFP3</accession>
<dbReference type="EMBL" id="REGR01000002">
    <property type="protein sequence ID" value="RXZ45124.1"/>
    <property type="molecule type" value="Genomic_DNA"/>
</dbReference>
<reference evidence="1 2" key="1">
    <citation type="submission" date="2018-10" db="EMBL/GenBank/DDBJ databases">
        <title>Draft genome of Fastidiocella sp. strain 375T, a bacterium isolated from a karstic cave dripping water.</title>
        <authorList>
            <person name="Coelho C."/>
            <person name="Verissimo A."/>
            <person name="Tiago I."/>
        </authorList>
    </citation>
    <scope>NUCLEOTIDE SEQUENCE [LARGE SCALE GENOMIC DNA]</scope>
    <source>
        <strain evidence="1 2">CAVE-375</strain>
    </source>
</reference>
<keyword evidence="2" id="KW-1185">Reference proteome</keyword>
<name>A0ABY0FFP3_9NEIS</name>
<comment type="caution">
    <text evidence="1">The sequence shown here is derived from an EMBL/GenBank/DDBJ whole genome shotgun (WGS) entry which is preliminary data.</text>
</comment>
<dbReference type="Proteomes" id="UP000290682">
    <property type="component" value="Unassembled WGS sequence"/>
</dbReference>
<organism evidence="1 2">
    <name type="scientific">Crenobacter cavernae</name>
    <dbReference type="NCBI Taxonomy" id="2290923"/>
    <lineage>
        <taxon>Bacteria</taxon>
        <taxon>Pseudomonadati</taxon>
        <taxon>Pseudomonadota</taxon>
        <taxon>Betaproteobacteria</taxon>
        <taxon>Neisseriales</taxon>
        <taxon>Neisseriaceae</taxon>
        <taxon>Crenobacter</taxon>
    </lineage>
</organism>